<feature type="transmembrane region" description="Helical" evidence="6">
    <location>
        <begin position="217"/>
        <end position="236"/>
    </location>
</feature>
<accession>A0A1M5PGG6</accession>
<dbReference type="OrthoDB" id="9774361at2"/>
<sequence>MFNEDFINNMKKLLIFVLIYTIVFVVFSVTISYIFPFLLAFIIVIFIKPCTDFLEKKLKIKKGISALICTISVIIILIGILTLMLFNINIESKDILNSINDVNRLYNHVDGHFDKLNNFYCKIDSRLVDKIHKQIYSNVSSLFDFVLKILSKSIHLIITVPFMIVVLFVVLFTTYFFSKDIESIENKFFGIFSCEGKKKVKEMLNEANKIMFGYLKAYFILVGITFIVTLIGFLILRVKYALIMSILVVILDIIPVLGIGIIYIPIAMFYLFTKKYVIGIGILVLFIIITVLIELLEPKVISESVGIHPVTALAIIFIGLKAYGVLGMIYLTFLVVFYKIFKKVNIL</sequence>
<name>A0A1M5PGG6_9FIRM</name>
<dbReference type="Proteomes" id="UP000242520">
    <property type="component" value="Unassembled WGS sequence"/>
</dbReference>
<feature type="transmembrane region" description="Helical" evidence="6">
    <location>
        <begin position="13"/>
        <end position="46"/>
    </location>
</feature>
<organism evidence="7 8">
    <name type="scientific">Tepidibacter thalassicus DSM 15285</name>
    <dbReference type="NCBI Taxonomy" id="1123350"/>
    <lineage>
        <taxon>Bacteria</taxon>
        <taxon>Bacillati</taxon>
        <taxon>Bacillota</taxon>
        <taxon>Clostridia</taxon>
        <taxon>Peptostreptococcales</taxon>
        <taxon>Peptostreptococcaceae</taxon>
        <taxon>Tepidibacter</taxon>
    </lineage>
</organism>
<keyword evidence="8" id="KW-1185">Reference proteome</keyword>
<feature type="transmembrane region" description="Helical" evidence="6">
    <location>
        <begin position="242"/>
        <end position="264"/>
    </location>
</feature>
<evidence type="ECO:0000256" key="2">
    <source>
        <dbReference type="ARBA" id="ARBA00009773"/>
    </source>
</evidence>
<dbReference type="InterPro" id="IPR014227">
    <property type="entry name" value="YtvI-like"/>
</dbReference>
<dbReference type="PANTHER" id="PTHR21716:SF68">
    <property type="entry name" value="TRANSPORT PROTEIN YTVI-RELATED"/>
    <property type="match status" value="1"/>
</dbReference>
<comment type="similarity">
    <text evidence="2">Belongs to the autoinducer-2 exporter (AI-2E) (TC 2.A.86) family.</text>
</comment>
<keyword evidence="3 6" id="KW-0812">Transmembrane</keyword>
<dbReference type="GO" id="GO:0016020">
    <property type="term" value="C:membrane"/>
    <property type="evidence" value="ECO:0007669"/>
    <property type="project" value="UniProtKB-SubCell"/>
</dbReference>
<dbReference type="AlphaFoldDB" id="A0A1M5PGG6"/>
<dbReference type="EMBL" id="FQXH01000006">
    <property type="protein sequence ID" value="SHH00838.1"/>
    <property type="molecule type" value="Genomic_DNA"/>
</dbReference>
<evidence type="ECO:0000256" key="4">
    <source>
        <dbReference type="ARBA" id="ARBA00022989"/>
    </source>
</evidence>
<dbReference type="Pfam" id="PF01594">
    <property type="entry name" value="AI-2E_transport"/>
    <property type="match status" value="1"/>
</dbReference>
<feature type="transmembrane region" description="Helical" evidence="6">
    <location>
        <begin position="313"/>
        <end position="338"/>
    </location>
</feature>
<feature type="transmembrane region" description="Helical" evidence="6">
    <location>
        <begin position="276"/>
        <end position="293"/>
    </location>
</feature>
<reference evidence="8" key="1">
    <citation type="submission" date="2016-11" db="EMBL/GenBank/DDBJ databases">
        <authorList>
            <person name="Varghese N."/>
            <person name="Submissions S."/>
        </authorList>
    </citation>
    <scope>NUCLEOTIDE SEQUENCE [LARGE SCALE GENOMIC DNA]</scope>
    <source>
        <strain evidence="8">DSM 15285</strain>
    </source>
</reference>
<dbReference type="RefSeq" id="WP_072723272.1">
    <property type="nucleotide sequence ID" value="NZ_FQXH01000006.1"/>
</dbReference>
<evidence type="ECO:0000256" key="5">
    <source>
        <dbReference type="ARBA" id="ARBA00023136"/>
    </source>
</evidence>
<dbReference type="GO" id="GO:0055085">
    <property type="term" value="P:transmembrane transport"/>
    <property type="evidence" value="ECO:0007669"/>
    <property type="project" value="TreeGrafter"/>
</dbReference>
<proteinExistence type="inferred from homology"/>
<evidence type="ECO:0000313" key="7">
    <source>
        <dbReference type="EMBL" id="SHH00838.1"/>
    </source>
</evidence>
<keyword evidence="4 6" id="KW-1133">Transmembrane helix</keyword>
<dbReference type="STRING" id="1123350.SAMN02744040_00471"/>
<protein>
    <submittedName>
        <fullName evidence="7">Sporulation integral membrane protein YtvI</fullName>
    </submittedName>
</protein>
<feature type="transmembrane region" description="Helical" evidence="6">
    <location>
        <begin position="66"/>
        <end position="88"/>
    </location>
</feature>
<comment type="subcellular location">
    <subcellularLocation>
        <location evidence="1">Membrane</location>
        <topology evidence="1">Multi-pass membrane protein</topology>
    </subcellularLocation>
</comment>
<evidence type="ECO:0000256" key="3">
    <source>
        <dbReference type="ARBA" id="ARBA00022692"/>
    </source>
</evidence>
<keyword evidence="5 6" id="KW-0472">Membrane</keyword>
<dbReference type="InterPro" id="IPR002549">
    <property type="entry name" value="AI-2E-like"/>
</dbReference>
<evidence type="ECO:0000256" key="1">
    <source>
        <dbReference type="ARBA" id="ARBA00004141"/>
    </source>
</evidence>
<feature type="transmembrane region" description="Helical" evidence="6">
    <location>
        <begin position="154"/>
        <end position="177"/>
    </location>
</feature>
<evidence type="ECO:0000256" key="6">
    <source>
        <dbReference type="SAM" id="Phobius"/>
    </source>
</evidence>
<dbReference type="PANTHER" id="PTHR21716">
    <property type="entry name" value="TRANSMEMBRANE PROTEIN"/>
    <property type="match status" value="1"/>
</dbReference>
<dbReference type="NCBIfam" id="TIGR02872">
    <property type="entry name" value="spore_ytvI"/>
    <property type="match status" value="1"/>
</dbReference>
<gene>
    <name evidence="7" type="ORF">SAMN02744040_00471</name>
</gene>
<evidence type="ECO:0000313" key="8">
    <source>
        <dbReference type="Proteomes" id="UP000242520"/>
    </source>
</evidence>